<evidence type="ECO:0000313" key="3">
    <source>
        <dbReference type="EMBL" id="KWV57052.1"/>
    </source>
</evidence>
<dbReference type="InterPro" id="IPR045582">
    <property type="entry name" value="Trehalase-like_N"/>
</dbReference>
<accession>A0A120FPJ4</accession>
<dbReference type="RefSeq" id="WP_066506140.1">
    <property type="nucleotide sequence ID" value="NZ_LNCU01000045.1"/>
</dbReference>
<dbReference type="InterPro" id="IPR011613">
    <property type="entry name" value="GH15-like"/>
</dbReference>
<name>A0A120FPJ4_9BRAD</name>
<evidence type="ECO:0000259" key="1">
    <source>
        <dbReference type="Pfam" id="PF00723"/>
    </source>
</evidence>
<dbReference type="GO" id="GO:0004553">
    <property type="term" value="F:hydrolase activity, hydrolyzing O-glycosyl compounds"/>
    <property type="evidence" value="ECO:0007669"/>
    <property type="project" value="UniProtKB-ARBA"/>
</dbReference>
<organism evidence="3 4">
    <name type="scientific">Bradyrhizobium macuxiense</name>
    <dbReference type="NCBI Taxonomy" id="1755647"/>
    <lineage>
        <taxon>Bacteria</taxon>
        <taxon>Pseudomonadati</taxon>
        <taxon>Pseudomonadota</taxon>
        <taxon>Alphaproteobacteria</taxon>
        <taxon>Hyphomicrobiales</taxon>
        <taxon>Nitrobacteraceae</taxon>
        <taxon>Bradyrhizobium</taxon>
    </lineage>
</organism>
<dbReference type="Pfam" id="PF19291">
    <property type="entry name" value="TREH_N"/>
    <property type="match status" value="1"/>
</dbReference>
<sequence>MARIEDYALIGDCETGALVGWDGSIDWLCLPRFDSQSCFSKLLGDERNGHWLLASKGIGSVKRRYLPETLVLETVVSVASGTARIVDFMPPKESNSIIVRIVEGIDGHVEMNTELMVRFDDGVTVPWVNRLDESSFGLVAGPHMLLLYSETLLSEQDTKIAASFSVSAGRRIRFVLSYQASWLAAPPHAPDADALLSSTEQFWRDWSGRCRETGPFCDAVKRSLITLKALIFEPTGGIVAAATTSLPEQIGGTRNWDYRYCWIRDATLTLLALMGSGYYDEAKAWRDWLVRAVAGSPAQLQIMYGVSGERRLTEWKVPWLAGYEGSRPVRIGNAAHKQLQLDVYGELMDALYQSRCDGLAENGRAWAIERVLLDHLAKIWTEPDHGIWELRGEPRQFTYSKLMAWVAFDRGIKSASEFGMKGEVGEWKELRQIIHRDVCRNGYNADQKSFVQTYGGTELDACLLRMPVVGFLPPDDPRVQSTISAIEQNLLVDGLVRRCGSAPSKHGLSSGEGVFLACSFWLADAYHMAGRNAEAFALLEKLLGLRNDIGLLSEEYAPEPGRLVGNFPQAFSHVALVNTVHRLTQRKRPRTERETGNHSAA</sequence>
<gene>
    <name evidence="3" type="ORF">AS156_03570</name>
</gene>
<dbReference type="OrthoDB" id="3902805at2"/>
<evidence type="ECO:0000313" key="4">
    <source>
        <dbReference type="Proteomes" id="UP000057737"/>
    </source>
</evidence>
<dbReference type="Proteomes" id="UP000057737">
    <property type="component" value="Unassembled WGS sequence"/>
</dbReference>
<dbReference type="InterPro" id="IPR012341">
    <property type="entry name" value="6hp_glycosidase-like_sf"/>
</dbReference>
<dbReference type="GO" id="GO:0005975">
    <property type="term" value="P:carbohydrate metabolic process"/>
    <property type="evidence" value="ECO:0007669"/>
    <property type="project" value="InterPro"/>
</dbReference>
<comment type="caution">
    <text evidence="3">The sequence shown here is derived from an EMBL/GenBank/DDBJ whole genome shotgun (WGS) entry which is preliminary data.</text>
</comment>
<proteinExistence type="predicted"/>
<dbReference type="PANTHER" id="PTHR31616:SF0">
    <property type="entry name" value="GLUCAN 1,4-ALPHA-GLUCOSIDASE"/>
    <property type="match status" value="1"/>
</dbReference>
<dbReference type="PANTHER" id="PTHR31616">
    <property type="entry name" value="TREHALASE"/>
    <property type="match status" value="1"/>
</dbReference>
<dbReference type="InterPro" id="IPR008928">
    <property type="entry name" value="6-hairpin_glycosidase_sf"/>
</dbReference>
<protein>
    <submittedName>
        <fullName evidence="3">Glucoamylase</fullName>
    </submittedName>
</protein>
<dbReference type="EMBL" id="LNCU01000045">
    <property type="protein sequence ID" value="KWV57052.1"/>
    <property type="molecule type" value="Genomic_DNA"/>
</dbReference>
<keyword evidence="4" id="KW-1185">Reference proteome</keyword>
<feature type="domain" description="GH15-like" evidence="1">
    <location>
        <begin position="217"/>
        <end position="580"/>
    </location>
</feature>
<feature type="domain" description="Trehalase-like N-terminal" evidence="2">
    <location>
        <begin position="3"/>
        <end position="104"/>
    </location>
</feature>
<dbReference type="Gene3D" id="1.50.10.10">
    <property type="match status" value="1"/>
</dbReference>
<evidence type="ECO:0000259" key="2">
    <source>
        <dbReference type="Pfam" id="PF19291"/>
    </source>
</evidence>
<dbReference type="SUPFAM" id="SSF48208">
    <property type="entry name" value="Six-hairpin glycosidases"/>
    <property type="match status" value="1"/>
</dbReference>
<dbReference type="Pfam" id="PF00723">
    <property type="entry name" value="Glyco_hydro_15"/>
    <property type="match status" value="1"/>
</dbReference>
<reference evidence="3 4" key="1">
    <citation type="submission" date="2015-11" db="EMBL/GenBank/DDBJ databases">
        <title>Draft Genome Sequence of the Strain BR 10303 (Bradyrhizobium sp.) isolated from nodules of Centrolobium paraense.</title>
        <authorList>
            <person name="Zelli J.E."/>
            <person name="Simoes-Araujo J.L."/>
            <person name="Barauna A.C."/>
            <person name="Silva K."/>
        </authorList>
    </citation>
    <scope>NUCLEOTIDE SEQUENCE [LARGE SCALE GENOMIC DNA]</scope>
    <source>
        <strain evidence="3 4">BR 10303</strain>
    </source>
</reference>
<dbReference type="AlphaFoldDB" id="A0A120FPJ4"/>